<accession>A0A6L6J2P3</accession>
<feature type="active site" evidence="1">
    <location>
        <position position="210"/>
    </location>
</feature>
<keyword evidence="2" id="KW-0547">Nucleotide-binding</keyword>
<dbReference type="AlphaFoldDB" id="A0A6L6J2P3"/>
<dbReference type="PANTHER" id="PTHR13504">
    <property type="entry name" value="FIDO DOMAIN-CONTAINING PROTEIN DDB_G0283145"/>
    <property type="match status" value="1"/>
</dbReference>
<sequence length="400" mass="44613">MTYIVSPSRIEPARLEDDIPLDLVETANQLIQSSRGLGRNLPARTLADLAAMVRMMNSYYSNRIEGNNTRPRDIERALAGDFDADPERRALQQEHAAHVRLQEEIDRRAVDGTLADPSDPSFIKWLHEAFYEGATEEMLMLRHAGQLARIVPGEWRQGDVEVGAHVPPPFDAVPSFMAHFHTRFRLDWLHGQVTRTLAMATAHHRFNFIHPFYDGNGRVSRLMSHAMAHHAGIGAGGLWSVSRGLARGLQDGLPGRDEYREMMQLADRVRQGDRDGRGNLSLAALVSFTKWFLAVCEDQVSFMAGMFDFDRLGERLARYAALAGLGDRAADLLRIILLRGEVDRGDVAALLGVAPRTARTTMKSLLDDGVVGSETPRGALMLRFPSKTHDVLFPRLFDAV</sequence>
<dbReference type="InterPro" id="IPR040198">
    <property type="entry name" value="Fido_containing"/>
</dbReference>
<feature type="domain" description="Fido" evidence="3">
    <location>
        <begin position="118"/>
        <end position="294"/>
    </location>
</feature>
<dbReference type="PROSITE" id="PS51459">
    <property type="entry name" value="FIDO"/>
    <property type="match status" value="1"/>
</dbReference>
<dbReference type="InterPro" id="IPR036597">
    <property type="entry name" value="Fido-like_dom_sf"/>
</dbReference>
<keyword evidence="2" id="KW-0067">ATP-binding</keyword>
<dbReference type="InterPro" id="IPR003812">
    <property type="entry name" value="Fido"/>
</dbReference>
<dbReference type="PANTHER" id="PTHR13504:SF38">
    <property type="entry name" value="FIDO DOMAIN-CONTAINING PROTEIN"/>
    <property type="match status" value="1"/>
</dbReference>
<dbReference type="Proteomes" id="UP000478740">
    <property type="component" value="Unassembled WGS sequence"/>
</dbReference>
<gene>
    <name evidence="4" type="ORF">GL284_17785</name>
</gene>
<evidence type="ECO:0000259" key="3">
    <source>
        <dbReference type="PROSITE" id="PS51459"/>
    </source>
</evidence>
<organism evidence="4 5">
    <name type="scientific">Paracoccus shanxieyensis</name>
    <dbReference type="NCBI Taxonomy" id="2675752"/>
    <lineage>
        <taxon>Bacteria</taxon>
        <taxon>Pseudomonadati</taxon>
        <taxon>Pseudomonadota</taxon>
        <taxon>Alphaproteobacteria</taxon>
        <taxon>Rhodobacterales</taxon>
        <taxon>Paracoccaceae</taxon>
        <taxon>Paracoccus</taxon>
    </lineage>
</organism>
<comment type="caution">
    <text evidence="4">The sequence shown here is derived from an EMBL/GenBank/DDBJ whole genome shotgun (WGS) entry which is preliminary data.</text>
</comment>
<evidence type="ECO:0000313" key="4">
    <source>
        <dbReference type="EMBL" id="MTH66118.1"/>
    </source>
</evidence>
<dbReference type="Pfam" id="PF02661">
    <property type="entry name" value="Fic"/>
    <property type="match status" value="1"/>
</dbReference>
<evidence type="ECO:0000256" key="2">
    <source>
        <dbReference type="PIRSR" id="PIRSR640198-2"/>
    </source>
</evidence>
<dbReference type="EMBL" id="WMII01000022">
    <property type="protein sequence ID" value="MTH66118.1"/>
    <property type="molecule type" value="Genomic_DNA"/>
</dbReference>
<dbReference type="Gene3D" id="1.10.3290.10">
    <property type="entry name" value="Fido-like domain"/>
    <property type="match status" value="1"/>
</dbReference>
<dbReference type="RefSeq" id="WP_131389885.1">
    <property type="nucleotide sequence ID" value="NZ_WMIH01000023.1"/>
</dbReference>
<keyword evidence="5" id="KW-1185">Reference proteome</keyword>
<dbReference type="SUPFAM" id="SSF46785">
    <property type="entry name" value="Winged helix' DNA-binding domain"/>
    <property type="match status" value="1"/>
</dbReference>
<feature type="binding site" evidence="2">
    <location>
        <begin position="162"/>
        <end position="165"/>
    </location>
    <ligand>
        <name>ATP</name>
        <dbReference type="ChEBI" id="CHEBI:30616"/>
    </ligand>
</feature>
<reference evidence="4 5" key="1">
    <citation type="submission" date="2019-11" db="EMBL/GenBank/DDBJ databases">
        <authorList>
            <person name="Dong K."/>
        </authorList>
    </citation>
    <scope>NUCLEOTIDE SEQUENCE [LARGE SCALE GENOMIC DNA]</scope>
    <source>
        <strain evidence="4 5">DK608</strain>
    </source>
</reference>
<evidence type="ECO:0000256" key="1">
    <source>
        <dbReference type="PIRSR" id="PIRSR640198-1"/>
    </source>
</evidence>
<name>A0A6L6J2P3_9RHOB</name>
<proteinExistence type="predicted"/>
<dbReference type="SUPFAM" id="SSF140931">
    <property type="entry name" value="Fic-like"/>
    <property type="match status" value="1"/>
</dbReference>
<feature type="binding site" evidence="2">
    <location>
        <begin position="214"/>
        <end position="221"/>
    </location>
    <ligand>
        <name>ATP</name>
        <dbReference type="ChEBI" id="CHEBI:30616"/>
    </ligand>
</feature>
<evidence type="ECO:0000313" key="5">
    <source>
        <dbReference type="Proteomes" id="UP000478740"/>
    </source>
</evidence>
<dbReference type="GO" id="GO:0005524">
    <property type="term" value="F:ATP binding"/>
    <property type="evidence" value="ECO:0007669"/>
    <property type="project" value="UniProtKB-KW"/>
</dbReference>
<dbReference type="InterPro" id="IPR036390">
    <property type="entry name" value="WH_DNA-bd_sf"/>
</dbReference>
<protein>
    <submittedName>
        <fullName evidence="4">Fic family protein</fullName>
    </submittedName>
</protein>